<feature type="transmembrane region" description="Helical" evidence="2">
    <location>
        <begin position="646"/>
        <end position="668"/>
    </location>
</feature>
<dbReference type="GO" id="GO:0070772">
    <property type="term" value="C:PAS complex"/>
    <property type="evidence" value="ECO:0007669"/>
    <property type="project" value="TreeGrafter"/>
</dbReference>
<dbReference type="AlphaFoldDB" id="A0A4P9ZE52"/>
<feature type="region of interest" description="Disordered" evidence="1">
    <location>
        <begin position="1"/>
        <end position="69"/>
    </location>
</feature>
<gene>
    <name evidence="3" type="ORF">METBISCDRAFT_27629</name>
</gene>
<name>A0A4P9ZE52_9ASCO</name>
<dbReference type="GO" id="GO:0010513">
    <property type="term" value="P:positive regulation of phosphatidylinositol biosynthetic process"/>
    <property type="evidence" value="ECO:0007669"/>
    <property type="project" value="TreeGrafter"/>
</dbReference>
<dbReference type="PANTHER" id="PTHR28258">
    <property type="entry name" value="VACUOLAR SEGREGATION PROTEIN 7"/>
    <property type="match status" value="1"/>
</dbReference>
<dbReference type="GO" id="GO:1903778">
    <property type="term" value="P:protein localization to vacuolar membrane"/>
    <property type="evidence" value="ECO:0007669"/>
    <property type="project" value="TreeGrafter"/>
</dbReference>
<organism evidence="3 4">
    <name type="scientific">Metschnikowia bicuspidata</name>
    <dbReference type="NCBI Taxonomy" id="27322"/>
    <lineage>
        <taxon>Eukaryota</taxon>
        <taxon>Fungi</taxon>
        <taxon>Dikarya</taxon>
        <taxon>Ascomycota</taxon>
        <taxon>Saccharomycotina</taxon>
        <taxon>Pichiomycetes</taxon>
        <taxon>Metschnikowiaceae</taxon>
        <taxon>Metschnikowia</taxon>
    </lineage>
</organism>
<evidence type="ECO:0000256" key="2">
    <source>
        <dbReference type="SAM" id="Phobius"/>
    </source>
</evidence>
<dbReference type="OrthoDB" id="1204at2759"/>
<dbReference type="GO" id="GO:0000011">
    <property type="term" value="P:vacuole inheritance"/>
    <property type="evidence" value="ECO:0007669"/>
    <property type="project" value="TreeGrafter"/>
</dbReference>
<reference evidence="4" key="1">
    <citation type="journal article" date="2018" name="Nat. Microbiol.">
        <title>Leveraging single-cell genomics to expand the fungal tree of life.</title>
        <authorList>
            <person name="Ahrendt S.R."/>
            <person name="Quandt C.A."/>
            <person name="Ciobanu D."/>
            <person name="Clum A."/>
            <person name="Salamov A."/>
            <person name="Andreopoulos B."/>
            <person name="Cheng J.F."/>
            <person name="Woyke T."/>
            <person name="Pelin A."/>
            <person name="Henrissat B."/>
            <person name="Reynolds N.K."/>
            <person name="Benny G.L."/>
            <person name="Smith M.E."/>
            <person name="James T.Y."/>
            <person name="Grigoriev I.V."/>
        </authorList>
    </citation>
    <scope>NUCLEOTIDE SEQUENCE [LARGE SCALE GENOMIC DNA]</scope>
    <source>
        <strain evidence="4">Baker2002</strain>
    </source>
</reference>
<feature type="compositionally biased region" description="Polar residues" evidence="1">
    <location>
        <begin position="267"/>
        <end position="290"/>
    </location>
</feature>
<dbReference type="PANTHER" id="PTHR28258:SF1">
    <property type="entry name" value="VACUOLAR SEGREGATION PROTEIN 7"/>
    <property type="match status" value="1"/>
</dbReference>
<evidence type="ECO:0000313" key="4">
    <source>
        <dbReference type="Proteomes" id="UP000268321"/>
    </source>
</evidence>
<dbReference type="Pfam" id="PF12751">
    <property type="entry name" value="Vac7"/>
    <property type="match status" value="2"/>
</dbReference>
<keyword evidence="2" id="KW-1133">Transmembrane helix</keyword>
<dbReference type="GO" id="GO:0000329">
    <property type="term" value="C:fungal-type vacuole membrane"/>
    <property type="evidence" value="ECO:0007669"/>
    <property type="project" value="TreeGrafter"/>
</dbReference>
<accession>A0A4P9ZE52</accession>
<feature type="region of interest" description="Disordered" evidence="1">
    <location>
        <begin position="329"/>
        <end position="379"/>
    </location>
</feature>
<dbReference type="Proteomes" id="UP000268321">
    <property type="component" value="Unassembled WGS sequence"/>
</dbReference>
<feature type="region of interest" description="Disordered" evidence="1">
    <location>
        <begin position="228"/>
        <end position="309"/>
    </location>
</feature>
<dbReference type="EMBL" id="ML004464">
    <property type="protein sequence ID" value="RKP30200.1"/>
    <property type="molecule type" value="Genomic_DNA"/>
</dbReference>
<feature type="compositionally biased region" description="Low complexity" evidence="1">
    <location>
        <begin position="7"/>
        <end position="23"/>
    </location>
</feature>
<evidence type="ECO:0000313" key="3">
    <source>
        <dbReference type="EMBL" id="RKP30200.1"/>
    </source>
</evidence>
<evidence type="ECO:0008006" key="5">
    <source>
        <dbReference type="Google" id="ProtNLM"/>
    </source>
</evidence>
<feature type="compositionally biased region" description="Polar residues" evidence="1">
    <location>
        <begin position="329"/>
        <end position="371"/>
    </location>
</feature>
<keyword evidence="2" id="KW-0472">Membrane</keyword>
<sequence length="838" mass="90533">MTPGDPTGPRAPATSASASPKSAQFPSLKSPEPETGSPIKDPMQEDRCGRKHEKKPQSPPPPAPLPAAAVSLGSLYSGLPLATPAPQLNAGPSVINKQLLSKLNKSLKEKQKLVSTKESHVRSPTLIQEMMCAPPQASFSRLSSAADLLVPVNALHSESNDADRTADLDAGAAAGGLGKDDASVKTKGRLVAKQNSTRTDFFAAKLAIAVDDVESSDSDETFIYETNVNEYRTQEPTPLAQRDDPQRPPQVATADNASMRPPAGALSNENVSFSGSMRAPTSDSHTNSPTAELRRDYDGAPAGPAHGPMLKAESVHSLQSFRVSLRKAFNTTPPAGNTRTHAPAPDQQSFSNPYFDSQSKDAVTGRASAQSLLGADDKSHSPRYSLVQYGDGALLQYRLGKTLTAGTGLSEPSMDGHVLYDEEDDISADESSSHDMRLECTDANASTVLVAGLQRATDLASVSSCSKMKSSTTSSKLRSTTSKLFDKKGAQPRRYSIIPDDIDIEDFDDELIYYDSNIRFPYGHRHDITDESLPLVGALRILHYRSLNPGVGTRGSKLAKPQRYLSLGYVPSSVANGTKRYNMYPSPYLEHEPYMGFDEYDEVLDGSGRHTRVPSARLVSDGNFRLQQFSSLDSRKDGRLAFVRKAVYMVVAVAFIVMVGFALGFLLASTRDLTNVSIVSIENELVSQDELVFSVVVEALNPGWFSIFMRDLELDIFAKSGYLGGDATRATVETVLLGSVLNFESAILFEGNLFHRGRSQQTGEIKLVGPGKNITGSHFLAGFDTGVEPDNSEKWAVISKHPFDLILRGVLKYKLPLKSATKNVVVNKVEYVDPSVPG</sequence>
<keyword evidence="4" id="KW-1185">Reference proteome</keyword>
<dbReference type="InterPro" id="IPR024260">
    <property type="entry name" value="Vac7"/>
</dbReference>
<keyword evidence="2" id="KW-0812">Transmembrane</keyword>
<proteinExistence type="predicted"/>
<protein>
    <recommendedName>
        <fullName evidence="5">Vacuolar segregation protein 7</fullName>
    </recommendedName>
</protein>
<evidence type="ECO:0000256" key="1">
    <source>
        <dbReference type="SAM" id="MobiDB-lite"/>
    </source>
</evidence>